<reference evidence="2 3" key="1">
    <citation type="submission" date="2020-08" db="EMBL/GenBank/DDBJ databases">
        <title>Genomic Encyclopedia of Type Strains, Phase IV (KMG-IV): sequencing the most valuable type-strain genomes for metagenomic binning, comparative biology and taxonomic classification.</title>
        <authorList>
            <person name="Goeker M."/>
        </authorList>
    </citation>
    <scope>NUCLEOTIDE SEQUENCE [LARGE SCALE GENOMIC DNA]</scope>
    <source>
        <strain evidence="2 3">DSM 102235</strain>
    </source>
</reference>
<evidence type="ECO:0000256" key="1">
    <source>
        <dbReference type="SAM" id="MobiDB-lite"/>
    </source>
</evidence>
<sequence>MSRSFWGRRRAGVVEEARAEEAAQVAAVEAAQEQALAERSDDDLLAEAGMPEPEALASAEQVQAFLKSTLPQRLKTRALRRLWRLNPVLANLDGLLEYGEDYTDSATVIENMQTVYQVGKGMFDKAEEAARAAEARAQDALAKLDDPSDDADAPEGSQGYDDELPDPPTQLATAEPNAEDTAPDHFAYETDIEEPPLPVTARRMRFRFDDMEGRT</sequence>
<dbReference type="Proteomes" id="UP000541426">
    <property type="component" value="Unassembled WGS sequence"/>
</dbReference>
<evidence type="ECO:0000313" key="3">
    <source>
        <dbReference type="Proteomes" id="UP000541426"/>
    </source>
</evidence>
<dbReference type="Pfam" id="PF11748">
    <property type="entry name" value="DUF3306"/>
    <property type="match status" value="1"/>
</dbReference>
<accession>A0A7W6GTT6</accession>
<dbReference type="RefSeq" id="WP_183968593.1">
    <property type="nucleotide sequence ID" value="NZ_BAABBZ010000011.1"/>
</dbReference>
<keyword evidence="3" id="KW-1185">Reference proteome</keyword>
<evidence type="ECO:0000313" key="2">
    <source>
        <dbReference type="EMBL" id="MBB3987455.1"/>
    </source>
</evidence>
<comment type="caution">
    <text evidence="2">The sequence shown here is derived from an EMBL/GenBank/DDBJ whole genome shotgun (WGS) entry which is preliminary data.</text>
</comment>
<gene>
    <name evidence="2" type="ORF">GGQ68_003802</name>
</gene>
<name>A0A7W6GTT6_9RHOB</name>
<proteinExistence type="predicted"/>
<feature type="region of interest" description="Disordered" evidence="1">
    <location>
        <begin position="143"/>
        <end position="215"/>
    </location>
</feature>
<dbReference type="InterPro" id="IPR021735">
    <property type="entry name" value="DUF3306"/>
</dbReference>
<dbReference type="AlphaFoldDB" id="A0A7W6GTT6"/>
<organism evidence="2 3">
    <name type="scientific">Sagittula marina</name>
    <dbReference type="NCBI Taxonomy" id="943940"/>
    <lineage>
        <taxon>Bacteria</taxon>
        <taxon>Pseudomonadati</taxon>
        <taxon>Pseudomonadota</taxon>
        <taxon>Alphaproteobacteria</taxon>
        <taxon>Rhodobacterales</taxon>
        <taxon>Roseobacteraceae</taxon>
        <taxon>Sagittula</taxon>
    </lineage>
</organism>
<dbReference type="EMBL" id="JACIEJ010000010">
    <property type="protein sequence ID" value="MBB3987455.1"/>
    <property type="molecule type" value="Genomic_DNA"/>
</dbReference>
<feature type="compositionally biased region" description="Basic and acidic residues" evidence="1">
    <location>
        <begin position="206"/>
        <end position="215"/>
    </location>
</feature>
<protein>
    <submittedName>
        <fullName evidence="2">Ribosome-binding ATPase YchF (GTP1/OBG family)</fullName>
    </submittedName>
</protein>